<gene>
    <name evidence="1" type="ORF">XM47_16195</name>
</gene>
<protein>
    <submittedName>
        <fullName evidence="1">Glutaredoxin</fullName>
    </submittedName>
</protein>
<evidence type="ECO:0000313" key="2">
    <source>
        <dbReference type="Proteomes" id="UP000037600"/>
    </source>
</evidence>
<dbReference type="InterPro" id="IPR008554">
    <property type="entry name" value="Glutaredoxin-like"/>
</dbReference>
<reference evidence="1 2" key="1">
    <citation type="submission" date="2015-04" db="EMBL/GenBank/DDBJ databases">
        <title>Draft Genome Sequence of the Novel Agar-Digesting Marine Bacterium Q1.</title>
        <authorList>
            <person name="Li Y."/>
            <person name="Li D."/>
            <person name="Chen G."/>
            <person name="Du Z."/>
        </authorList>
    </citation>
    <scope>NUCLEOTIDE SEQUENCE [LARGE SCALE GENOMIC DNA]</scope>
    <source>
        <strain evidence="1 2">Q1</strain>
    </source>
</reference>
<dbReference type="RefSeq" id="WP_048694856.1">
    <property type="nucleotide sequence ID" value="NZ_KQ130503.1"/>
</dbReference>
<proteinExistence type="predicted"/>
<dbReference type="Pfam" id="PF05768">
    <property type="entry name" value="Glrx-like"/>
    <property type="match status" value="1"/>
</dbReference>
<organism evidence="1 2">
    <name type="scientific">Catenovulum maritimum</name>
    <dbReference type="NCBI Taxonomy" id="1513271"/>
    <lineage>
        <taxon>Bacteria</taxon>
        <taxon>Pseudomonadati</taxon>
        <taxon>Pseudomonadota</taxon>
        <taxon>Gammaproteobacteria</taxon>
        <taxon>Alteromonadales</taxon>
        <taxon>Alteromonadaceae</taxon>
        <taxon>Catenovulum</taxon>
    </lineage>
</organism>
<dbReference type="EMBL" id="LAZL01000031">
    <property type="protein sequence ID" value="KMT64121.1"/>
    <property type="molecule type" value="Genomic_DNA"/>
</dbReference>
<dbReference type="AlphaFoldDB" id="A0A0J8JI42"/>
<dbReference type="Gene3D" id="3.40.30.10">
    <property type="entry name" value="Glutaredoxin"/>
    <property type="match status" value="1"/>
</dbReference>
<evidence type="ECO:0000313" key="1">
    <source>
        <dbReference type="EMBL" id="KMT64121.1"/>
    </source>
</evidence>
<accession>A0A0J8JI42</accession>
<dbReference type="STRING" id="1513271.XM47_16195"/>
<dbReference type="OrthoDB" id="8537427at2"/>
<sequence length="77" mass="8779">MSELIFYTTEGCHLCDLAEQVLKNINLHQAVKFVDISDSEALVKLYGTRIPVVEDTATSEVLCWPFDENSFIEWLKA</sequence>
<dbReference type="SUPFAM" id="SSF52833">
    <property type="entry name" value="Thioredoxin-like"/>
    <property type="match status" value="1"/>
</dbReference>
<dbReference type="Proteomes" id="UP000037600">
    <property type="component" value="Unassembled WGS sequence"/>
</dbReference>
<dbReference type="InterPro" id="IPR036249">
    <property type="entry name" value="Thioredoxin-like_sf"/>
</dbReference>
<name>A0A0J8JI42_9ALTE</name>
<keyword evidence="2" id="KW-1185">Reference proteome</keyword>
<comment type="caution">
    <text evidence="1">The sequence shown here is derived from an EMBL/GenBank/DDBJ whole genome shotgun (WGS) entry which is preliminary data.</text>
</comment>